<accession>A0AA39JDA8</accession>
<evidence type="ECO:0008006" key="3">
    <source>
        <dbReference type="Google" id="ProtNLM"/>
    </source>
</evidence>
<dbReference type="SUPFAM" id="SSF52047">
    <property type="entry name" value="RNI-like"/>
    <property type="match status" value="1"/>
</dbReference>
<organism evidence="1 2">
    <name type="scientific">Armillaria tabescens</name>
    <name type="common">Ringless honey mushroom</name>
    <name type="synonym">Agaricus tabescens</name>
    <dbReference type="NCBI Taxonomy" id="1929756"/>
    <lineage>
        <taxon>Eukaryota</taxon>
        <taxon>Fungi</taxon>
        <taxon>Dikarya</taxon>
        <taxon>Basidiomycota</taxon>
        <taxon>Agaricomycotina</taxon>
        <taxon>Agaricomycetes</taxon>
        <taxon>Agaricomycetidae</taxon>
        <taxon>Agaricales</taxon>
        <taxon>Marasmiineae</taxon>
        <taxon>Physalacriaceae</taxon>
        <taxon>Desarmillaria</taxon>
    </lineage>
</organism>
<reference evidence="1" key="1">
    <citation type="submission" date="2023-06" db="EMBL/GenBank/DDBJ databases">
        <authorList>
            <consortium name="Lawrence Berkeley National Laboratory"/>
            <person name="Ahrendt S."/>
            <person name="Sahu N."/>
            <person name="Indic B."/>
            <person name="Wong-Bajracharya J."/>
            <person name="Merenyi Z."/>
            <person name="Ke H.-M."/>
            <person name="Monk M."/>
            <person name="Kocsube S."/>
            <person name="Drula E."/>
            <person name="Lipzen A."/>
            <person name="Balint B."/>
            <person name="Henrissat B."/>
            <person name="Andreopoulos B."/>
            <person name="Martin F.M."/>
            <person name="Harder C.B."/>
            <person name="Rigling D."/>
            <person name="Ford K.L."/>
            <person name="Foster G.D."/>
            <person name="Pangilinan J."/>
            <person name="Papanicolaou A."/>
            <person name="Barry K."/>
            <person name="LaButti K."/>
            <person name="Viragh M."/>
            <person name="Koriabine M."/>
            <person name="Yan M."/>
            <person name="Riley R."/>
            <person name="Champramary S."/>
            <person name="Plett K.L."/>
            <person name="Tsai I.J."/>
            <person name="Slot J."/>
            <person name="Sipos G."/>
            <person name="Plett J."/>
            <person name="Nagy L.G."/>
            <person name="Grigoriev I.V."/>
        </authorList>
    </citation>
    <scope>NUCLEOTIDE SEQUENCE</scope>
    <source>
        <strain evidence="1">CCBAS 213</strain>
    </source>
</reference>
<evidence type="ECO:0000313" key="1">
    <source>
        <dbReference type="EMBL" id="KAK0440677.1"/>
    </source>
</evidence>
<dbReference type="Gene3D" id="1.20.1280.50">
    <property type="match status" value="1"/>
</dbReference>
<proteinExistence type="predicted"/>
<protein>
    <recommendedName>
        <fullName evidence="3">F-box domain-containing protein</fullName>
    </recommendedName>
</protein>
<dbReference type="RefSeq" id="XP_060323685.1">
    <property type="nucleotide sequence ID" value="XM_060478445.1"/>
</dbReference>
<evidence type="ECO:0000313" key="2">
    <source>
        <dbReference type="Proteomes" id="UP001175211"/>
    </source>
</evidence>
<dbReference type="InterPro" id="IPR032675">
    <property type="entry name" value="LRR_dom_sf"/>
</dbReference>
<dbReference type="GeneID" id="85361993"/>
<sequence>MFGQCSNCGSLLDETSIIGKLLVLSSVADQLRKGNSSLDVGFDVHARIRELQSRIRSRKNQMNHLRSILDVLSADEDLAQDEVKKYRSLLSPIRRLPEEILLRIFQFLPRGKNPRDTSRSPWILGQICSYWRFISVNCPLLWTVLKADERHVEHFSFQPAVEMFLKRSAALPLHIVVKANGIRNRTNSDRYAVFLQELCRHSHRWRTIILPIPTPVLFEQLRIVQGRLPILHHLALNIVALHDPPRRTSFSTDAFIHAPQLERVRLDMDVPGNISLPMSQLTVFDICQVSWKDLHGMLTRGSNLTTLRVVCYPPRTTPTLPIISHSRLQTLIIDGDLRFLSYVQLPKLTTLEILPPLHNDISEAVISLIERSDCPLSSLLLRNSIPIISIPCLLSMAKSMAALQHLAFEVDRFSGNYIFSELADAAVLPSLRQMDIFSSDGGALLPNGSLQKLILARRSIATPVLQSFRLRVAPSVTISSFLGNFAGLLCDLQEYSCEMGIGIMVHVGDEPILDLPCS</sequence>
<comment type="caution">
    <text evidence="1">The sequence shown here is derived from an EMBL/GenBank/DDBJ whole genome shotgun (WGS) entry which is preliminary data.</text>
</comment>
<dbReference type="InterPro" id="IPR036047">
    <property type="entry name" value="F-box-like_dom_sf"/>
</dbReference>
<gene>
    <name evidence="1" type="ORF">EV420DRAFT_1650426</name>
</gene>
<name>A0AA39JDA8_ARMTA</name>
<dbReference type="SUPFAM" id="SSF81383">
    <property type="entry name" value="F-box domain"/>
    <property type="match status" value="1"/>
</dbReference>
<dbReference type="EMBL" id="JAUEPS010000075">
    <property type="protein sequence ID" value="KAK0440677.1"/>
    <property type="molecule type" value="Genomic_DNA"/>
</dbReference>
<keyword evidence="2" id="KW-1185">Reference proteome</keyword>
<dbReference type="Proteomes" id="UP001175211">
    <property type="component" value="Unassembled WGS sequence"/>
</dbReference>
<dbReference type="AlphaFoldDB" id="A0AA39JDA8"/>
<dbReference type="Gene3D" id="3.80.10.10">
    <property type="entry name" value="Ribonuclease Inhibitor"/>
    <property type="match status" value="1"/>
</dbReference>